<dbReference type="PANTHER" id="PTHR34388">
    <property type="entry name" value="DNA POLYMERASE III SUBUNIT DELTA"/>
    <property type="match status" value="1"/>
</dbReference>
<sequence length="340" mass="37361">MRSEDLAAAAKRKLAPLYIIHGDEALLSLEAVQTLRDIARQQGYSEREVLTVENAAQFQWEQLISAGQSLSLFAELRILELRIPNGKPGTEGGKALEAFASKLPSDTLTIITLPRLDKTALNSKWMSALAKAGEVIEAKVIERNALPQWISKRLAVQAQSLSPEAMAWLVDRVEGNLLAALQEIQKLALLHPAGLLTLDDLTAAVANVARYDVFQLGEALLVGDAERIVHMLSGLKAEGESAVLVLWALTEETRNLYRFAQGRARNIPTAQLIKDLRLWGNKQKLIEAAAARVNRRQLTNALQQAARIDSLIKGIGEGEVWHELTAMALSLSRVNNANHR</sequence>
<dbReference type="EMBL" id="JAJAWG010000003">
    <property type="protein sequence ID" value="MCB5196105.1"/>
    <property type="molecule type" value="Genomic_DNA"/>
</dbReference>
<keyword evidence="5" id="KW-0235">DNA replication</keyword>
<dbReference type="InterPro" id="IPR005790">
    <property type="entry name" value="DNA_polIII_delta"/>
</dbReference>
<accession>A0ABS8BK50</accession>
<dbReference type="EC" id="2.7.7.7" evidence="1"/>
<dbReference type="RefSeq" id="WP_226763879.1">
    <property type="nucleotide sequence ID" value="NZ_JAJAWG010000003.1"/>
</dbReference>
<evidence type="ECO:0000256" key="4">
    <source>
        <dbReference type="ARBA" id="ARBA00022695"/>
    </source>
</evidence>
<evidence type="ECO:0000259" key="10">
    <source>
        <dbReference type="Pfam" id="PF14840"/>
    </source>
</evidence>
<proteinExistence type="inferred from homology"/>
<keyword evidence="6" id="KW-0239">DNA-directed DNA polymerase</keyword>
<reference evidence="11 12" key="1">
    <citation type="submission" date="2021-10" db="EMBL/GenBank/DDBJ databases">
        <authorList>
            <person name="Chen M."/>
        </authorList>
    </citation>
    <scope>NUCLEOTIDE SEQUENCE [LARGE SCALE GENOMIC DNA]</scope>
    <source>
        <strain evidence="11 12">H3-26</strain>
    </source>
</reference>
<dbReference type="Proteomes" id="UP001198034">
    <property type="component" value="Unassembled WGS sequence"/>
</dbReference>
<dbReference type="PANTHER" id="PTHR34388:SF1">
    <property type="entry name" value="DNA POLYMERASE III SUBUNIT DELTA"/>
    <property type="match status" value="1"/>
</dbReference>
<comment type="similarity">
    <text evidence="7">Belongs to the DNA polymerase HolA subunit family.</text>
</comment>
<evidence type="ECO:0000313" key="12">
    <source>
        <dbReference type="Proteomes" id="UP001198034"/>
    </source>
</evidence>
<evidence type="ECO:0000256" key="3">
    <source>
        <dbReference type="ARBA" id="ARBA00022679"/>
    </source>
</evidence>
<evidence type="ECO:0000256" key="5">
    <source>
        <dbReference type="ARBA" id="ARBA00022705"/>
    </source>
</evidence>
<dbReference type="GO" id="GO:0003887">
    <property type="term" value="F:DNA-directed DNA polymerase activity"/>
    <property type="evidence" value="ECO:0007669"/>
    <property type="project" value="UniProtKB-EC"/>
</dbReference>
<dbReference type="Gene3D" id="1.10.8.60">
    <property type="match status" value="1"/>
</dbReference>
<evidence type="ECO:0000313" key="11">
    <source>
        <dbReference type="EMBL" id="MCB5196105.1"/>
    </source>
</evidence>
<name>A0ABS8BK50_9NEIS</name>
<dbReference type="InterPro" id="IPR032780">
    <property type="entry name" value="DNA_pol3_delt_C"/>
</dbReference>
<gene>
    <name evidence="11" type="primary">holA</name>
    <name evidence="11" type="ORF">LG219_07400</name>
</gene>
<dbReference type="InterPro" id="IPR008921">
    <property type="entry name" value="DNA_pol3_clamp-load_cplx_C"/>
</dbReference>
<dbReference type="NCBIfam" id="TIGR01128">
    <property type="entry name" value="holA"/>
    <property type="match status" value="1"/>
</dbReference>
<feature type="domain" description="DNA polymerase III subunit delta C-terminal" evidence="10">
    <location>
        <begin position="216"/>
        <end position="332"/>
    </location>
</feature>
<dbReference type="SUPFAM" id="SSF52540">
    <property type="entry name" value="P-loop containing nucleoside triphosphate hydrolases"/>
    <property type="match status" value="1"/>
</dbReference>
<keyword evidence="4 11" id="KW-0548">Nucleotidyltransferase</keyword>
<feature type="domain" description="DNA polymerase III delta N-terminal" evidence="9">
    <location>
        <begin position="18"/>
        <end position="139"/>
    </location>
</feature>
<organism evidence="11 12">
    <name type="scientific">Deefgea salmonis</name>
    <dbReference type="NCBI Taxonomy" id="2875502"/>
    <lineage>
        <taxon>Bacteria</taxon>
        <taxon>Pseudomonadati</taxon>
        <taxon>Pseudomonadota</taxon>
        <taxon>Betaproteobacteria</taxon>
        <taxon>Neisseriales</taxon>
        <taxon>Chitinibacteraceae</taxon>
        <taxon>Deefgea</taxon>
    </lineage>
</organism>
<evidence type="ECO:0000256" key="1">
    <source>
        <dbReference type="ARBA" id="ARBA00012417"/>
    </source>
</evidence>
<dbReference type="Pfam" id="PF06144">
    <property type="entry name" value="DNA_pol3_delta"/>
    <property type="match status" value="1"/>
</dbReference>
<dbReference type="Gene3D" id="3.40.50.300">
    <property type="entry name" value="P-loop containing nucleotide triphosphate hydrolases"/>
    <property type="match status" value="1"/>
</dbReference>
<keyword evidence="3 11" id="KW-0808">Transferase</keyword>
<evidence type="ECO:0000259" key="9">
    <source>
        <dbReference type="Pfam" id="PF06144"/>
    </source>
</evidence>
<dbReference type="Gene3D" id="1.20.272.10">
    <property type="match status" value="1"/>
</dbReference>
<evidence type="ECO:0000256" key="2">
    <source>
        <dbReference type="ARBA" id="ARBA00017703"/>
    </source>
</evidence>
<protein>
    <recommendedName>
        <fullName evidence="2">DNA polymerase III subunit delta</fullName>
        <ecNumber evidence="1">2.7.7.7</ecNumber>
    </recommendedName>
</protein>
<dbReference type="Pfam" id="PF14840">
    <property type="entry name" value="DNA_pol3_delt_C"/>
    <property type="match status" value="1"/>
</dbReference>
<keyword evidence="12" id="KW-1185">Reference proteome</keyword>
<comment type="catalytic activity">
    <reaction evidence="8">
        <text>DNA(n) + a 2'-deoxyribonucleoside 5'-triphosphate = DNA(n+1) + diphosphate</text>
        <dbReference type="Rhea" id="RHEA:22508"/>
        <dbReference type="Rhea" id="RHEA-COMP:17339"/>
        <dbReference type="Rhea" id="RHEA-COMP:17340"/>
        <dbReference type="ChEBI" id="CHEBI:33019"/>
        <dbReference type="ChEBI" id="CHEBI:61560"/>
        <dbReference type="ChEBI" id="CHEBI:173112"/>
        <dbReference type="EC" id="2.7.7.7"/>
    </reaction>
</comment>
<comment type="caution">
    <text evidence="11">The sequence shown here is derived from an EMBL/GenBank/DDBJ whole genome shotgun (WGS) entry which is preliminary data.</text>
</comment>
<dbReference type="InterPro" id="IPR027417">
    <property type="entry name" value="P-loop_NTPase"/>
</dbReference>
<dbReference type="SUPFAM" id="SSF48019">
    <property type="entry name" value="post-AAA+ oligomerization domain-like"/>
    <property type="match status" value="1"/>
</dbReference>
<evidence type="ECO:0000256" key="6">
    <source>
        <dbReference type="ARBA" id="ARBA00022932"/>
    </source>
</evidence>
<dbReference type="CDD" id="cd18138">
    <property type="entry name" value="HLD_clamp_pol_III_delta"/>
    <property type="match status" value="1"/>
</dbReference>
<evidence type="ECO:0000256" key="7">
    <source>
        <dbReference type="ARBA" id="ARBA00034754"/>
    </source>
</evidence>
<evidence type="ECO:0000256" key="8">
    <source>
        <dbReference type="ARBA" id="ARBA00049244"/>
    </source>
</evidence>
<dbReference type="InterPro" id="IPR010372">
    <property type="entry name" value="DNA_pol3_delta_N"/>
</dbReference>